<evidence type="ECO:0000313" key="9">
    <source>
        <dbReference type="Proteomes" id="UP000722750"/>
    </source>
</evidence>
<dbReference type="Pfam" id="PF01077">
    <property type="entry name" value="NIR_SIR"/>
    <property type="match status" value="1"/>
</dbReference>
<feature type="domain" description="4Fe-4S ferredoxin-type" evidence="7">
    <location>
        <begin position="165"/>
        <end position="194"/>
    </location>
</feature>
<keyword evidence="6" id="KW-0411">Iron-sulfur</keyword>
<dbReference type="Pfam" id="PF00037">
    <property type="entry name" value="Fer4"/>
    <property type="match status" value="1"/>
</dbReference>
<dbReference type="InterPro" id="IPR017896">
    <property type="entry name" value="4Fe4S_Fe-S-bd"/>
</dbReference>
<dbReference type="SUPFAM" id="SSF54862">
    <property type="entry name" value="4Fe-4S ferredoxins"/>
    <property type="match status" value="1"/>
</dbReference>
<dbReference type="PROSITE" id="PS00365">
    <property type="entry name" value="NIR_SIR"/>
    <property type="match status" value="1"/>
</dbReference>
<dbReference type="SUPFAM" id="SSF56014">
    <property type="entry name" value="Nitrite and sulphite reductase 4Fe-4S domain-like"/>
    <property type="match status" value="1"/>
</dbReference>
<name>A0A941W4X8_9BACT</name>
<evidence type="ECO:0000313" key="8">
    <source>
        <dbReference type="EMBL" id="MBS1259284.1"/>
    </source>
</evidence>
<dbReference type="Gene3D" id="3.90.480.10">
    <property type="entry name" value="Sulfite Reductase Hemoprotein,Domain 2"/>
    <property type="match status" value="1"/>
</dbReference>
<dbReference type="Gene3D" id="3.30.413.10">
    <property type="entry name" value="Sulfite Reductase Hemoprotein, domain 1"/>
    <property type="match status" value="1"/>
</dbReference>
<dbReference type="PANTHER" id="PTHR32439">
    <property type="entry name" value="FERREDOXIN--NITRITE REDUCTASE, CHLOROPLASTIC"/>
    <property type="match status" value="1"/>
</dbReference>
<dbReference type="InterPro" id="IPR017900">
    <property type="entry name" value="4Fe4S_Fe_S_CS"/>
</dbReference>
<dbReference type="EMBL" id="JAANXD010000088">
    <property type="protein sequence ID" value="MBS1259284.1"/>
    <property type="molecule type" value="Genomic_DNA"/>
</dbReference>
<accession>A0A941W4X8</accession>
<evidence type="ECO:0000256" key="6">
    <source>
        <dbReference type="ARBA" id="ARBA00023014"/>
    </source>
</evidence>
<dbReference type="InterPro" id="IPR005117">
    <property type="entry name" value="NiRdtase/SiRdtase_haem-b_fer"/>
</dbReference>
<keyword evidence="3" id="KW-0479">Metal-binding</keyword>
<evidence type="ECO:0000259" key="7">
    <source>
        <dbReference type="PROSITE" id="PS51379"/>
    </source>
</evidence>
<protein>
    <submittedName>
        <fullName evidence="8">Anaerobic sulfite reductase subunit C</fullName>
    </submittedName>
</protein>
<dbReference type="InterPro" id="IPR045854">
    <property type="entry name" value="NO2/SO3_Rdtase_4Fe4S_sf"/>
</dbReference>
<dbReference type="InterPro" id="IPR006067">
    <property type="entry name" value="NO2/SO3_Rdtase_4Fe4S_dom"/>
</dbReference>
<keyword evidence="4" id="KW-0560">Oxidoreductase</keyword>
<evidence type="ECO:0000256" key="4">
    <source>
        <dbReference type="ARBA" id="ARBA00023002"/>
    </source>
</evidence>
<dbReference type="GO" id="GO:0020037">
    <property type="term" value="F:heme binding"/>
    <property type="evidence" value="ECO:0007669"/>
    <property type="project" value="InterPro"/>
</dbReference>
<dbReference type="AlphaFoldDB" id="A0A941W4X8"/>
<keyword evidence="1" id="KW-0004">4Fe-4S</keyword>
<dbReference type="GO" id="GO:0016491">
    <property type="term" value="F:oxidoreductase activity"/>
    <property type="evidence" value="ECO:0007669"/>
    <property type="project" value="UniProtKB-KW"/>
</dbReference>
<dbReference type="GO" id="GO:0046872">
    <property type="term" value="F:metal ion binding"/>
    <property type="evidence" value="ECO:0007669"/>
    <property type="project" value="UniProtKB-KW"/>
</dbReference>
<dbReference type="InterPro" id="IPR006066">
    <property type="entry name" value="NO2/SO3_Rdtase_FeS/sirohaem_BS"/>
</dbReference>
<dbReference type="InterPro" id="IPR036136">
    <property type="entry name" value="Nit/Sulf_reduc_fer-like_dom_sf"/>
</dbReference>
<dbReference type="PROSITE" id="PS51379">
    <property type="entry name" value="4FE4S_FER_2"/>
    <property type="match status" value="2"/>
</dbReference>
<evidence type="ECO:0000256" key="5">
    <source>
        <dbReference type="ARBA" id="ARBA00023004"/>
    </source>
</evidence>
<dbReference type="Pfam" id="PF03460">
    <property type="entry name" value="NIR_SIR_ferr"/>
    <property type="match status" value="1"/>
</dbReference>
<reference evidence="8" key="1">
    <citation type="journal article" date="2021" name="ISME J.">
        <title>Fine-scale metabolic discontinuity in a stratified prokaryote microbiome of a Red Sea deep halocline.</title>
        <authorList>
            <person name="Michoud G."/>
            <person name="Ngugi D.K."/>
            <person name="Barozzi A."/>
            <person name="Merlino G."/>
            <person name="Calleja M.L."/>
            <person name="Delgado-Huertas A."/>
            <person name="Moran X.A.G."/>
            <person name="Daffonchio D."/>
        </authorList>
    </citation>
    <scope>NUCLEOTIDE SEQUENCE</scope>
    <source>
        <strain evidence="8">SuakinDeep_MAG55_1</strain>
    </source>
</reference>
<evidence type="ECO:0000256" key="1">
    <source>
        <dbReference type="ARBA" id="ARBA00022485"/>
    </source>
</evidence>
<dbReference type="Proteomes" id="UP000722750">
    <property type="component" value="Unassembled WGS sequence"/>
</dbReference>
<keyword evidence="5" id="KW-0408">Iron</keyword>
<sequence>MSSENTDAGKVDLNELKSGGFIKQNQKDLFTVRLRVPGGRLDIDRMIKIGEVAKKYSRMGYCHLSVRQSVEIIGVHIDDFDTLVKELAEFGQPVASCGPRVRVPTACGGCEYNPNGIMDAQKKALEVDKEHFGTPCHHKFKISFSGCPIDCARTQGMDLGFQGMVDPHWEDDPCTGCTLCEKACLEGAIVSDEDGKPIFYREKCVYCGDCIKACPTDAWTAKRKGWAVRAGGKHGRHPRESDEIMLFLPDDKVSDFIGKTLAWYNKNGKRGERIGATFDRVGLENYKEEVARPFITD</sequence>
<dbReference type="InterPro" id="IPR051329">
    <property type="entry name" value="NIR_SIR_4Fe-4S"/>
</dbReference>
<evidence type="ECO:0000256" key="3">
    <source>
        <dbReference type="ARBA" id="ARBA00022723"/>
    </source>
</evidence>
<dbReference type="Gene3D" id="3.30.70.20">
    <property type="match status" value="1"/>
</dbReference>
<proteinExistence type="predicted"/>
<dbReference type="PROSITE" id="PS00198">
    <property type="entry name" value="4FE4S_FER_1"/>
    <property type="match status" value="1"/>
</dbReference>
<feature type="domain" description="4Fe-4S ferredoxin-type" evidence="7">
    <location>
        <begin position="195"/>
        <end position="224"/>
    </location>
</feature>
<keyword evidence="2" id="KW-0349">Heme</keyword>
<dbReference type="SUPFAM" id="SSF55124">
    <property type="entry name" value="Nitrite/Sulfite reductase N-terminal domain-like"/>
    <property type="match status" value="1"/>
</dbReference>
<comment type="caution">
    <text evidence="8">The sequence shown here is derived from an EMBL/GenBank/DDBJ whole genome shotgun (WGS) entry which is preliminary data.</text>
</comment>
<dbReference type="GO" id="GO:0051539">
    <property type="term" value="F:4 iron, 4 sulfur cluster binding"/>
    <property type="evidence" value="ECO:0007669"/>
    <property type="project" value="UniProtKB-KW"/>
</dbReference>
<dbReference type="PANTHER" id="PTHR32439:SF9">
    <property type="entry name" value="BLR3264 PROTEIN"/>
    <property type="match status" value="1"/>
</dbReference>
<evidence type="ECO:0000256" key="2">
    <source>
        <dbReference type="ARBA" id="ARBA00022617"/>
    </source>
</evidence>
<gene>
    <name evidence="8" type="ORF">MAG551_02353</name>
</gene>
<organism evidence="8 9">
    <name type="scientific">Candidatus Scalindua arabica</name>
    <dbReference type="NCBI Taxonomy" id="1127984"/>
    <lineage>
        <taxon>Bacteria</taxon>
        <taxon>Pseudomonadati</taxon>
        <taxon>Planctomycetota</taxon>
        <taxon>Candidatus Brocadiia</taxon>
        <taxon>Candidatus Brocadiales</taxon>
        <taxon>Candidatus Scalinduaceae</taxon>
        <taxon>Candidatus Scalindua</taxon>
    </lineage>
</organism>